<name>A0A0E9SEN7_ANGAN</name>
<reference evidence="1" key="1">
    <citation type="submission" date="2014-11" db="EMBL/GenBank/DDBJ databases">
        <authorList>
            <person name="Amaro Gonzalez C."/>
        </authorList>
    </citation>
    <scope>NUCLEOTIDE SEQUENCE</scope>
</reference>
<protein>
    <submittedName>
        <fullName evidence="1">Uncharacterized protein</fullName>
    </submittedName>
</protein>
<sequence length="54" mass="6501">MVFMTAFPVEISSFVCESMITLTWNEPPVYYEYKTCVCKNIVEWVYLHDRTKTR</sequence>
<dbReference type="AlphaFoldDB" id="A0A0E9SEN7"/>
<accession>A0A0E9SEN7</accession>
<evidence type="ECO:0000313" key="1">
    <source>
        <dbReference type="EMBL" id="JAH39165.1"/>
    </source>
</evidence>
<reference evidence="1" key="2">
    <citation type="journal article" date="2015" name="Fish Shellfish Immunol.">
        <title>Early steps in the European eel (Anguilla anguilla)-Vibrio vulnificus interaction in the gills: Role of the RtxA13 toxin.</title>
        <authorList>
            <person name="Callol A."/>
            <person name="Pajuelo D."/>
            <person name="Ebbesson L."/>
            <person name="Teles M."/>
            <person name="MacKenzie S."/>
            <person name="Amaro C."/>
        </authorList>
    </citation>
    <scope>NUCLEOTIDE SEQUENCE</scope>
</reference>
<dbReference type="EMBL" id="GBXM01069412">
    <property type="protein sequence ID" value="JAH39165.1"/>
    <property type="molecule type" value="Transcribed_RNA"/>
</dbReference>
<proteinExistence type="predicted"/>
<organism evidence="1">
    <name type="scientific">Anguilla anguilla</name>
    <name type="common">European freshwater eel</name>
    <name type="synonym">Muraena anguilla</name>
    <dbReference type="NCBI Taxonomy" id="7936"/>
    <lineage>
        <taxon>Eukaryota</taxon>
        <taxon>Metazoa</taxon>
        <taxon>Chordata</taxon>
        <taxon>Craniata</taxon>
        <taxon>Vertebrata</taxon>
        <taxon>Euteleostomi</taxon>
        <taxon>Actinopterygii</taxon>
        <taxon>Neopterygii</taxon>
        <taxon>Teleostei</taxon>
        <taxon>Anguilliformes</taxon>
        <taxon>Anguillidae</taxon>
        <taxon>Anguilla</taxon>
    </lineage>
</organism>